<dbReference type="AlphaFoldDB" id="A0A1V4KS66"/>
<proteinExistence type="predicted"/>
<accession>A0A1V4KS66</accession>
<dbReference type="Proteomes" id="UP000190648">
    <property type="component" value="Unassembled WGS sequence"/>
</dbReference>
<dbReference type="EMBL" id="LSYS01001700">
    <property type="protein sequence ID" value="OPJ87270.1"/>
    <property type="molecule type" value="Genomic_DNA"/>
</dbReference>
<protein>
    <submittedName>
        <fullName evidence="1">Uncharacterized protein</fullName>
    </submittedName>
</protein>
<keyword evidence="2" id="KW-1185">Reference proteome</keyword>
<evidence type="ECO:0000313" key="2">
    <source>
        <dbReference type="Proteomes" id="UP000190648"/>
    </source>
</evidence>
<comment type="caution">
    <text evidence="1">The sequence shown here is derived from an EMBL/GenBank/DDBJ whole genome shotgun (WGS) entry which is preliminary data.</text>
</comment>
<evidence type="ECO:0000313" key="1">
    <source>
        <dbReference type="EMBL" id="OPJ87270.1"/>
    </source>
</evidence>
<reference evidence="1 2" key="1">
    <citation type="submission" date="2016-02" db="EMBL/GenBank/DDBJ databases">
        <title>Band-tailed pigeon sequencing and assembly.</title>
        <authorList>
            <person name="Soares A.E."/>
            <person name="Novak B.J."/>
            <person name="Rice E.S."/>
            <person name="O'Connell B."/>
            <person name="Chang D."/>
            <person name="Weber S."/>
            <person name="Shapiro B."/>
        </authorList>
    </citation>
    <scope>NUCLEOTIDE SEQUENCE [LARGE SCALE GENOMIC DNA]</scope>
    <source>
        <strain evidence="1">BTP2013</strain>
        <tissue evidence="1">Blood</tissue>
    </source>
</reference>
<sequence>MSLPVGPACFNLIGQVLSNEELLQRSVSPDYSATSVEPEHQPYKSRNTYGWAANNTEVYILKAHCSASFRDAGVQRAPWVPEGGKVAEILPGQTKGNHST</sequence>
<name>A0A1V4KS66_PATFA</name>
<gene>
    <name evidence="1" type="ORF">AV530_000773</name>
</gene>
<organism evidence="1 2">
    <name type="scientific">Patagioenas fasciata monilis</name>
    <dbReference type="NCBI Taxonomy" id="372326"/>
    <lineage>
        <taxon>Eukaryota</taxon>
        <taxon>Metazoa</taxon>
        <taxon>Chordata</taxon>
        <taxon>Craniata</taxon>
        <taxon>Vertebrata</taxon>
        <taxon>Euteleostomi</taxon>
        <taxon>Archelosauria</taxon>
        <taxon>Archosauria</taxon>
        <taxon>Dinosauria</taxon>
        <taxon>Saurischia</taxon>
        <taxon>Theropoda</taxon>
        <taxon>Coelurosauria</taxon>
        <taxon>Aves</taxon>
        <taxon>Neognathae</taxon>
        <taxon>Neoaves</taxon>
        <taxon>Columbimorphae</taxon>
        <taxon>Columbiformes</taxon>
        <taxon>Columbidae</taxon>
        <taxon>Patagioenas</taxon>
    </lineage>
</organism>